<evidence type="ECO:0000256" key="1">
    <source>
        <dbReference type="SAM" id="Phobius"/>
    </source>
</evidence>
<reference evidence="2 3" key="1">
    <citation type="submission" date="2018-10" db="EMBL/GenBank/DDBJ databases">
        <title>Genomic Encyclopedia of Type Strains, Phase IV (KMG-IV): sequencing the most valuable type-strain genomes for metagenomic binning, comparative biology and taxonomic classification.</title>
        <authorList>
            <person name="Goeker M."/>
        </authorList>
    </citation>
    <scope>NUCLEOTIDE SEQUENCE [LARGE SCALE GENOMIC DNA]</scope>
    <source>
        <strain evidence="2 3">DSM 20549</strain>
    </source>
</reference>
<protein>
    <submittedName>
        <fullName evidence="2">Uncharacterized protein</fullName>
    </submittedName>
</protein>
<keyword evidence="3" id="KW-1185">Reference proteome</keyword>
<feature type="transmembrane region" description="Helical" evidence="1">
    <location>
        <begin position="68"/>
        <end position="89"/>
    </location>
</feature>
<feature type="transmembrane region" description="Helical" evidence="1">
    <location>
        <begin position="95"/>
        <end position="115"/>
    </location>
</feature>
<gene>
    <name evidence="2" type="ORF">DFR62_1381</name>
</gene>
<dbReference type="EMBL" id="RCCP01000001">
    <property type="protein sequence ID" value="RLJ91223.1"/>
    <property type="molecule type" value="Genomic_DNA"/>
</dbReference>
<evidence type="ECO:0000313" key="3">
    <source>
        <dbReference type="Proteomes" id="UP000280791"/>
    </source>
</evidence>
<keyword evidence="1" id="KW-0812">Transmembrane</keyword>
<keyword evidence="1" id="KW-1133">Transmembrane helix</keyword>
<keyword evidence="1" id="KW-0472">Membrane</keyword>
<organism evidence="2 3">
    <name type="scientific">Planococcus citreus</name>
    <dbReference type="NCBI Taxonomy" id="1373"/>
    <lineage>
        <taxon>Bacteria</taxon>
        <taxon>Bacillati</taxon>
        <taxon>Bacillota</taxon>
        <taxon>Bacilli</taxon>
        <taxon>Bacillales</taxon>
        <taxon>Caryophanaceae</taxon>
        <taxon>Planococcus</taxon>
    </lineage>
</organism>
<proteinExistence type="predicted"/>
<feature type="transmembrane region" description="Helical" evidence="1">
    <location>
        <begin position="32"/>
        <end position="56"/>
    </location>
</feature>
<dbReference type="Proteomes" id="UP000280791">
    <property type="component" value="Unassembled WGS sequence"/>
</dbReference>
<dbReference type="OrthoDB" id="9983491at2"/>
<evidence type="ECO:0000313" key="2">
    <source>
        <dbReference type="EMBL" id="RLJ91223.1"/>
    </source>
</evidence>
<comment type="caution">
    <text evidence="2">The sequence shown here is derived from an EMBL/GenBank/DDBJ whole genome shotgun (WGS) entry which is preliminary data.</text>
</comment>
<sequence>MKLRPVLIIAAFSALSLWLINDFFPGTLDALGIAPWAILAALAFFVIALLVTPSHVDRQRKRRKHAKLIFMAMGLGYPILLMALLSLLGGESSSGYSFASPPMWITFAVFLWFSYSDDKKAYKKKMQESQE</sequence>
<name>A0A497YSB1_9BACL</name>
<dbReference type="AlphaFoldDB" id="A0A497YSB1"/>
<accession>A0A497YSB1</accession>
<dbReference type="RefSeq" id="WP_121298937.1">
    <property type="nucleotide sequence ID" value="NZ_QBEW01000050.1"/>
</dbReference>